<evidence type="ECO:0000313" key="3">
    <source>
        <dbReference type="EMBL" id="SJZ49336.1"/>
    </source>
</evidence>
<name>A0A1T4L3P3_9FIRM</name>
<dbReference type="InterPro" id="IPR011701">
    <property type="entry name" value="MFS"/>
</dbReference>
<comment type="subcellular location">
    <subcellularLocation>
        <location evidence="1">Cell membrane</location>
        <topology evidence="1">Multi-pass membrane protein</topology>
    </subcellularLocation>
</comment>
<gene>
    <name evidence="3" type="ORF">SAMN02745885_00004</name>
</gene>
<organism evidence="3 4">
    <name type="scientific">Carboxydocella sporoproducens DSM 16521</name>
    <dbReference type="NCBI Taxonomy" id="1121270"/>
    <lineage>
        <taxon>Bacteria</taxon>
        <taxon>Bacillati</taxon>
        <taxon>Bacillota</taxon>
        <taxon>Clostridia</taxon>
        <taxon>Eubacteriales</taxon>
        <taxon>Clostridiales Family XVI. Incertae Sedis</taxon>
        <taxon>Carboxydocella</taxon>
    </lineage>
</organism>
<reference evidence="4" key="1">
    <citation type="submission" date="2017-02" db="EMBL/GenBank/DDBJ databases">
        <authorList>
            <person name="Varghese N."/>
            <person name="Submissions S."/>
        </authorList>
    </citation>
    <scope>NUCLEOTIDE SEQUENCE [LARGE SCALE GENOMIC DNA]</scope>
    <source>
        <strain evidence="4">DSM 16521</strain>
    </source>
</reference>
<evidence type="ECO:0000256" key="1">
    <source>
        <dbReference type="ARBA" id="ARBA00004651"/>
    </source>
</evidence>
<dbReference type="GO" id="GO:0005886">
    <property type="term" value="C:plasma membrane"/>
    <property type="evidence" value="ECO:0007669"/>
    <property type="project" value="UniProtKB-SubCell"/>
</dbReference>
<dbReference type="GO" id="GO:0022857">
    <property type="term" value="F:transmembrane transporter activity"/>
    <property type="evidence" value="ECO:0007669"/>
    <property type="project" value="InterPro"/>
</dbReference>
<dbReference type="Gene3D" id="1.20.1250.20">
    <property type="entry name" value="MFS general substrate transporter like domains"/>
    <property type="match status" value="1"/>
</dbReference>
<dbReference type="RefSeq" id="WP_159071819.1">
    <property type="nucleotide sequence ID" value="NZ_FUXM01000001.1"/>
</dbReference>
<evidence type="ECO:0000256" key="2">
    <source>
        <dbReference type="SAM" id="Phobius"/>
    </source>
</evidence>
<keyword evidence="2" id="KW-0472">Membrane</keyword>
<dbReference type="OrthoDB" id="9810492at2"/>
<dbReference type="AlphaFoldDB" id="A0A1T4L3P3"/>
<dbReference type="InterPro" id="IPR036259">
    <property type="entry name" value="MFS_trans_sf"/>
</dbReference>
<evidence type="ECO:0000313" key="4">
    <source>
        <dbReference type="Proteomes" id="UP000189933"/>
    </source>
</evidence>
<dbReference type="EMBL" id="FUXM01000001">
    <property type="protein sequence ID" value="SJZ49336.1"/>
    <property type="molecule type" value="Genomic_DNA"/>
</dbReference>
<dbReference type="Pfam" id="PF07690">
    <property type="entry name" value="MFS_1"/>
    <property type="match status" value="1"/>
</dbReference>
<keyword evidence="4" id="KW-1185">Reference proteome</keyword>
<feature type="transmembrane region" description="Helical" evidence="2">
    <location>
        <begin position="54"/>
        <end position="74"/>
    </location>
</feature>
<dbReference type="SUPFAM" id="SSF103473">
    <property type="entry name" value="MFS general substrate transporter"/>
    <property type="match status" value="1"/>
</dbReference>
<sequence>MNAAHPLVQNITLTAVAADKRGLASSLNGTLYQAGWAVGGPLTGYLLHWGGYQAVFWGVGLLYLVGTGWFYLFFGRPLKEEGV</sequence>
<dbReference type="Proteomes" id="UP000189933">
    <property type="component" value="Unassembled WGS sequence"/>
</dbReference>
<proteinExistence type="predicted"/>
<protein>
    <submittedName>
        <fullName evidence="3">Major Facilitator Superfamily protein</fullName>
    </submittedName>
</protein>
<accession>A0A1T4L3P3</accession>
<keyword evidence="2" id="KW-0812">Transmembrane</keyword>
<keyword evidence="2" id="KW-1133">Transmembrane helix</keyword>